<accession>A0A4Y2G3K4</accession>
<evidence type="ECO:0000313" key="1">
    <source>
        <dbReference type="EMBL" id="GBM48193.1"/>
    </source>
</evidence>
<protein>
    <submittedName>
        <fullName evidence="1">Uncharacterized protein</fullName>
    </submittedName>
</protein>
<comment type="caution">
    <text evidence="1">The sequence shown here is derived from an EMBL/GenBank/DDBJ whole genome shotgun (WGS) entry which is preliminary data.</text>
</comment>
<keyword evidence="2" id="KW-1185">Reference proteome</keyword>
<sequence>MPLKVEKNKITVATIDMAQMRNAALILGSGVLVASTRTILPGFASTVLESYNFTQRTASFSHSSGVSTFQTLVSNGGSAFKTEVSSGDSGFPAGLPWFIQTVEVRTFSRSSPGL</sequence>
<proteinExistence type="predicted"/>
<name>A0A4Y2G3K4_ARAVE</name>
<dbReference type="EMBL" id="BGPR01001207">
    <property type="protein sequence ID" value="GBM48193.1"/>
    <property type="molecule type" value="Genomic_DNA"/>
</dbReference>
<evidence type="ECO:0000313" key="2">
    <source>
        <dbReference type="Proteomes" id="UP000499080"/>
    </source>
</evidence>
<gene>
    <name evidence="1" type="ORF">AVEN_72472_1</name>
</gene>
<organism evidence="1 2">
    <name type="scientific">Araneus ventricosus</name>
    <name type="common">Orbweaver spider</name>
    <name type="synonym">Epeira ventricosa</name>
    <dbReference type="NCBI Taxonomy" id="182803"/>
    <lineage>
        <taxon>Eukaryota</taxon>
        <taxon>Metazoa</taxon>
        <taxon>Ecdysozoa</taxon>
        <taxon>Arthropoda</taxon>
        <taxon>Chelicerata</taxon>
        <taxon>Arachnida</taxon>
        <taxon>Araneae</taxon>
        <taxon>Araneomorphae</taxon>
        <taxon>Entelegynae</taxon>
        <taxon>Araneoidea</taxon>
        <taxon>Araneidae</taxon>
        <taxon>Araneus</taxon>
    </lineage>
</organism>
<dbReference type="Proteomes" id="UP000499080">
    <property type="component" value="Unassembled WGS sequence"/>
</dbReference>
<dbReference type="AlphaFoldDB" id="A0A4Y2G3K4"/>
<reference evidence="1 2" key="1">
    <citation type="journal article" date="2019" name="Sci. Rep.">
        <title>Orb-weaving spider Araneus ventricosus genome elucidates the spidroin gene catalogue.</title>
        <authorList>
            <person name="Kono N."/>
            <person name="Nakamura H."/>
            <person name="Ohtoshi R."/>
            <person name="Moran D.A.P."/>
            <person name="Shinohara A."/>
            <person name="Yoshida Y."/>
            <person name="Fujiwara M."/>
            <person name="Mori M."/>
            <person name="Tomita M."/>
            <person name="Arakawa K."/>
        </authorList>
    </citation>
    <scope>NUCLEOTIDE SEQUENCE [LARGE SCALE GENOMIC DNA]</scope>
</reference>